<dbReference type="AlphaFoldDB" id="A0A7X2D0C4"/>
<dbReference type="Pfam" id="PF05256">
    <property type="entry name" value="UPF0223"/>
    <property type="match status" value="1"/>
</dbReference>
<accession>A0A7X2D0C4</accession>
<dbReference type="Gene3D" id="1.10.220.80">
    <property type="entry name" value="BH2638-like"/>
    <property type="match status" value="1"/>
</dbReference>
<proteinExistence type="predicted"/>
<dbReference type="RefSeq" id="WP_153495974.1">
    <property type="nucleotide sequence ID" value="NZ_CAXYUY010000043.1"/>
</dbReference>
<evidence type="ECO:0000313" key="1">
    <source>
        <dbReference type="EMBL" id="MQW39291.1"/>
    </source>
</evidence>
<comment type="caution">
    <text evidence="1">The sequence shown here is derived from an EMBL/GenBank/DDBJ whole genome shotgun (WGS) entry which is preliminary data.</text>
</comment>
<evidence type="ECO:0000313" key="2">
    <source>
        <dbReference type="Proteomes" id="UP000439550"/>
    </source>
</evidence>
<dbReference type="InterPro" id="IPR023324">
    <property type="entry name" value="BH2638-like_sf"/>
</dbReference>
<dbReference type="SUPFAM" id="SSF158504">
    <property type="entry name" value="BH2638-like"/>
    <property type="match status" value="1"/>
</dbReference>
<protein>
    <submittedName>
        <fullName evidence="1">Uncharacterized protein</fullName>
    </submittedName>
</protein>
<organism evidence="1 2">
    <name type="scientific">Lactococcus hircilactis</name>
    <dbReference type="NCBI Taxonomy" id="1494462"/>
    <lineage>
        <taxon>Bacteria</taxon>
        <taxon>Bacillati</taxon>
        <taxon>Bacillota</taxon>
        <taxon>Bacilli</taxon>
        <taxon>Lactobacillales</taxon>
        <taxon>Streptococcaceae</taxon>
        <taxon>Lactococcus</taxon>
    </lineage>
</organism>
<keyword evidence="2" id="KW-1185">Reference proteome</keyword>
<gene>
    <name evidence="1" type="ORF">GHI93_04975</name>
</gene>
<dbReference type="Proteomes" id="UP000439550">
    <property type="component" value="Unassembled WGS sequence"/>
</dbReference>
<dbReference type="EMBL" id="WITJ01000006">
    <property type="protein sequence ID" value="MQW39291.1"/>
    <property type="molecule type" value="Genomic_DNA"/>
</dbReference>
<name>A0A7X2D0C4_9LACT</name>
<dbReference type="PIRSF" id="PIRSF037260">
    <property type="entry name" value="UPF0223"/>
    <property type="match status" value="1"/>
</dbReference>
<reference evidence="1 2" key="1">
    <citation type="submission" date="2019-10" db="EMBL/GenBank/DDBJ databases">
        <authorList>
            <person name="Dong K."/>
        </authorList>
    </citation>
    <scope>NUCLEOTIDE SEQUENCE [LARGE SCALE GENOMIC DNA]</scope>
    <source>
        <strain evidence="1 2">DSM 28960</strain>
    </source>
</reference>
<dbReference type="InterPro" id="IPR007920">
    <property type="entry name" value="UPF0223"/>
</dbReference>
<dbReference type="OrthoDB" id="1649074at2"/>
<dbReference type="NCBIfam" id="NF003353">
    <property type="entry name" value="PRK04387.1"/>
    <property type="match status" value="1"/>
</dbReference>
<sequence length="93" mass="11046">MKENYAYPIDLDWSTDEMTVVLAFLNQVEDFYETKVEKVKFLEKYQAFKTIVPSKMQEKQIGREFEQKSGYSLYQAVKEVSSSERKYISHKKA</sequence>